<proteinExistence type="predicted"/>
<evidence type="ECO:0000313" key="2">
    <source>
        <dbReference type="Proteomes" id="UP000199072"/>
    </source>
</evidence>
<dbReference type="STRING" id="1391627.SAMN05216464_103259"/>
<name>A0A1G6Z9G7_9SPHI</name>
<evidence type="ECO:0000313" key="1">
    <source>
        <dbReference type="EMBL" id="SDD98933.1"/>
    </source>
</evidence>
<dbReference type="InterPro" id="IPR012347">
    <property type="entry name" value="Ferritin-like"/>
</dbReference>
<dbReference type="Pfam" id="PF05974">
    <property type="entry name" value="DUF892"/>
    <property type="match status" value="1"/>
</dbReference>
<dbReference type="Gene3D" id="1.20.1260.10">
    <property type="match status" value="1"/>
</dbReference>
<dbReference type="OrthoDB" id="9830056at2"/>
<accession>A0A1G6Z9G7</accession>
<dbReference type="Proteomes" id="UP000199072">
    <property type="component" value="Unassembled WGS sequence"/>
</dbReference>
<dbReference type="SUPFAM" id="SSF47240">
    <property type="entry name" value="Ferritin-like"/>
    <property type="match status" value="1"/>
</dbReference>
<gene>
    <name evidence="1" type="ORF">SAMN05216464_103259</name>
</gene>
<dbReference type="InterPro" id="IPR010287">
    <property type="entry name" value="DUF892_YciF-like"/>
</dbReference>
<dbReference type="AlphaFoldDB" id="A0A1G6Z9G7"/>
<sequence length="167" mass="19121">MKKIDQSLNSTSLGVVFMEQLSILYNAKVILTERLPELASQATFQNLKHALAEDWEETKLQMIALKTIFQLMQESWLTHHCFGMIAVIDEAHKQVSFNRDKHYESDMSILCYMAVIENMQVGASQILNLMALKLAYQPYAQLVLECLDIAKDNSRLIMCVAAEYLED</sequence>
<dbReference type="InterPro" id="IPR009078">
    <property type="entry name" value="Ferritin-like_SF"/>
</dbReference>
<protein>
    <submittedName>
        <fullName evidence="1">Uncharacterized protein</fullName>
    </submittedName>
</protein>
<dbReference type="RefSeq" id="WP_091148162.1">
    <property type="nucleotide sequence ID" value="NZ_FNAI01000003.1"/>
</dbReference>
<keyword evidence="2" id="KW-1185">Reference proteome</keyword>
<organism evidence="1 2">
    <name type="scientific">Mucilaginibacter pineti</name>
    <dbReference type="NCBI Taxonomy" id="1391627"/>
    <lineage>
        <taxon>Bacteria</taxon>
        <taxon>Pseudomonadati</taxon>
        <taxon>Bacteroidota</taxon>
        <taxon>Sphingobacteriia</taxon>
        <taxon>Sphingobacteriales</taxon>
        <taxon>Sphingobacteriaceae</taxon>
        <taxon>Mucilaginibacter</taxon>
    </lineage>
</organism>
<reference evidence="1 2" key="1">
    <citation type="submission" date="2016-10" db="EMBL/GenBank/DDBJ databases">
        <authorList>
            <person name="de Groot N.N."/>
        </authorList>
    </citation>
    <scope>NUCLEOTIDE SEQUENCE [LARGE SCALE GENOMIC DNA]</scope>
    <source>
        <strain evidence="1 2">47C3B</strain>
    </source>
</reference>
<dbReference type="EMBL" id="FNAI01000003">
    <property type="protein sequence ID" value="SDD98933.1"/>
    <property type="molecule type" value="Genomic_DNA"/>
</dbReference>